<keyword evidence="2" id="KW-1185">Reference proteome</keyword>
<evidence type="ECO:0000313" key="1">
    <source>
        <dbReference type="EMBL" id="MBV7260340.1"/>
    </source>
</evidence>
<dbReference type="AlphaFoldDB" id="A0A9X1F4Z9"/>
<accession>A0A9X1F4Z9</accession>
<organism evidence="1 2">
    <name type="scientific">Erythrobacter crassostreae</name>
    <dbReference type="NCBI Taxonomy" id="2828328"/>
    <lineage>
        <taxon>Bacteria</taxon>
        <taxon>Pseudomonadati</taxon>
        <taxon>Pseudomonadota</taxon>
        <taxon>Alphaproteobacteria</taxon>
        <taxon>Sphingomonadales</taxon>
        <taxon>Erythrobacteraceae</taxon>
        <taxon>Erythrobacter/Porphyrobacter group</taxon>
        <taxon>Erythrobacter</taxon>
    </lineage>
</organism>
<dbReference type="Proteomes" id="UP001138681">
    <property type="component" value="Unassembled WGS sequence"/>
</dbReference>
<name>A0A9X1F4Z9_9SPHN</name>
<dbReference type="RefSeq" id="WP_218405726.1">
    <property type="nucleotide sequence ID" value="NZ_JAGSPC010000004.1"/>
</dbReference>
<reference evidence="1" key="1">
    <citation type="submission" date="2021-04" db="EMBL/GenBank/DDBJ databases">
        <authorList>
            <person name="Pira H."/>
            <person name="Risdian C."/>
            <person name="Wink J."/>
        </authorList>
    </citation>
    <scope>NUCLEOTIDE SEQUENCE</scope>
    <source>
        <strain evidence="1">WH158</strain>
    </source>
</reference>
<sequence length="185" mass="19496">MSHNSPSIDRRSILRGSLTVAGAVIVLPALGSLAGCSSAPASLDPHKQMIASIVERIMPATDTPGAIDAGVPDYIANVFADFFTAEQQNEFVVGLDDLASSLSASGSDFASMSAEEQDRALTAVDQGDYGAAGRAQWQQLRDLTIFGFYTSEEATQELAFEEIPGRYDGCASLSEVGSAWLNRGV</sequence>
<dbReference type="InterPro" id="IPR006311">
    <property type="entry name" value="TAT_signal"/>
</dbReference>
<comment type="caution">
    <text evidence="1">The sequence shown here is derived from an EMBL/GenBank/DDBJ whole genome shotgun (WGS) entry which is preliminary data.</text>
</comment>
<dbReference type="PROSITE" id="PS51318">
    <property type="entry name" value="TAT"/>
    <property type="match status" value="1"/>
</dbReference>
<proteinExistence type="predicted"/>
<evidence type="ECO:0000313" key="2">
    <source>
        <dbReference type="Proteomes" id="UP001138681"/>
    </source>
</evidence>
<dbReference type="Pfam" id="PF13618">
    <property type="entry name" value="Gluconate_2-dh3"/>
    <property type="match status" value="1"/>
</dbReference>
<gene>
    <name evidence="1" type="ORF">KCG46_12235</name>
</gene>
<dbReference type="EMBL" id="JAGSPC010000004">
    <property type="protein sequence ID" value="MBV7260340.1"/>
    <property type="molecule type" value="Genomic_DNA"/>
</dbReference>
<dbReference type="InterPro" id="IPR027056">
    <property type="entry name" value="Gluconate_2DH_su3"/>
</dbReference>
<protein>
    <submittedName>
        <fullName evidence="1">Gluconate 2-dehydrogenase subunit 3 family protein</fullName>
    </submittedName>
</protein>